<accession>A0A9N8E7M8</accession>
<dbReference type="GO" id="GO:0008270">
    <property type="term" value="F:zinc ion binding"/>
    <property type="evidence" value="ECO:0007669"/>
    <property type="project" value="UniProtKB-KW"/>
</dbReference>
<dbReference type="AlphaFoldDB" id="A0A9N8E7M8"/>
<dbReference type="InterPro" id="IPR031615">
    <property type="entry name" value="Zfn-C6H2"/>
</dbReference>
<evidence type="ECO:0000313" key="4">
    <source>
        <dbReference type="Proteomes" id="UP001153069"/>
    </source>
</evidence>
<evidence type="ECO:0000256" key="1">
    <source>
        <dbReference type="PROSITE-ProRule" id="PRU01357"/>
    </source>
</evidence>
<dbReference type="OrthoDB" id="56741at2759"/>
<evidence type="ECO:0000259" key="2">
    <source>
        <dbReference type="PROSITE" id="PS52013"/>
    </source>
</evidence>
<proteinExistence type="inferred from homology"/>
<keyword evidence="1" id="KW-0862">Zinc</keyword>
<comment type="similarity">
    <text evidence="1">Belongs to the peptidase M24A family. Methionine aminopeptidase type 1 subfamily.</text>
</comment>
<evidence type="ECO:0000313" key="3">
    <source>
        <dbReference type="EMBL" id="CAB9515808.1"/>
    </source>
</evidence>
<dbReference type="Gene3D" id="1.25.40.10">
    <property type="entry name" value="Tetratricopeptide repeat domain"/>
    <property type="match status" value="1"/>
</dbReference>
<name>A0A9N8E7M8_9STRA</name>
<keyword evidence="4" id="KW-1185">Reference proteome</keyword>
<dbReference type="InterPro" id="IPR011990">
    <property type="entry name" value="TPR-like_helical_dom_sf"/>
</dbReference>
<comment type="caution">
    <text evidence="3">The sequence shown here is derived from an EMBL/GenBank/DDBJ whole genome shotgun (WGS) entry which is preliminary data.</text>
</comment>
<dbReference type="Pfam" id="PF15801">
    <property type="entry name" value="zf-C6H2"/>
    <property type="match status" value="1"/>
</dbReference>
<organism evidence="3 4">
    <name type="scientific">Seminavis robusta</name>
    <dbReference type="NCBI Taxonomy" id="568900"/>
    <lineage>
        <taxon>Eukaryota</taxon>
        <taxon>Sar</taxon>
        <taxon>Stramenopiles</taxon>
        <taxon>Ochrophyta</taxon>
        <taxon>Bacillariophyta</taxon>
        <taxon>Bacillariophyceae</taxon>
        <taxon>Bacillariophycidae</taxon>
        <taxon>Naviculales</taxon>
        <taxon>Naviculaceae</taxon>
        <taxon>Seminavis</taxon>
    </lineage>
</organism>
<dbReference type="SUPFAM" id="SSF48452">
    <property type="entry name" value="TPR-like"/>
    <property type="match status" value="1"/>
</dbReference>
<keyword evidence="1" id="KW-0863">Zinc-finger</keyword>
<protein>
    <recommendedName>
        <fullName evidence="2">C6H2-type domain-containing protein</fullName>
    </recommendedName>
</protein>
<sequence>MTDTSTRCQDVKTRRVTRVCWGCHTNEAQGDRFKQCPLCAKNGFVPALFCSQACFKKSWPDHKQWHKNEGAKAKDKLTGTAQKISSRSLHLEPSSSEYQNLLNESNSKVAEGDFNSAKKILQKAQKIDPARPQAYLILGTLYQTCEESKSCYEQGCQRSAILALANTQVDNHVEQEKSDITYWWALSVSGVFIKSFELDSSRDNHCPKPNSWRHDGMFKRITKVALDGYWYNKAGSLCSKLVQCKGPSTFTNLAAMRAFALFACFRDDESSPLKRTAEELEELTALRYYVSENDKGLLGFFFRESAAAKINANVIDEADSTALERGEAGLWVVIHGLESQAGQAMNGKFGLVCTDGLEDGRVTVKVEGMDGWKRIRPDKNLVEVPFSEEQVALISTIEENDQWKFVKSSLELREALCSMAE</sequence>
<reference evidence="3" key="1">
    <citation type="submission" date="2020-06" db="EMBL/GenBank/DDBJ databases">
        <authorList>
            <consortium name="Plant Systems Biology data submission"/>
        </authorList>
    </citation>
    <scope>NUCLEOTIDE SEQUENCE</scope>
    <source>
        <strain evidence="3">D6</strain>
    </source>
</reference>
<dbReference type="EMBL" id="CAICTM010000739">
    <property type="protein sequence ID" value="CAB9515808.1"/>
    <property type="molecule type" value="Genomic_DNA"/>
</dbReference>
<feature type="domain" description="C6H2-type" evidence="2">
    <location>
        <begin position="17"/>
        <end position="73"/>
    </location>
</feature>
<dbReference type="PROSITE" id="PS52013">
    <property type="entry name" value="ZF_C6H2"/>
    <property type="match status" value="1"/>
</dbReference>
<gene>
    <name evidence="3" type="ORF">SEMRO_740_G195510.1</name>
</gene>
<dbReference type="Proteomes" id="UP001153069">
    <property type="component" value="Unassembled WGS sequence"/>
</dbReference>
<keyword evidence="1" id="KW-0479">Metal-binding</keyword>